<feature type="domain" description="PhoD-like phosphatase" evidence="2">
    <location>
        <begin position="1252"/>
        <end position="1417"/>
    </location>
</feature>
<feature type="region of interest" description="Disordered" evidence="1">
    <location>
        <begin position="1"/>
        <end position="204"/>
    </location>
</feature>
<feature type="compositionally biased region" description="Basic and acidic residues" evidence="1">
    <location>
        <begin position="886"/>
        <end position="903"/>
    </location>
</feature>
<feature type="compositionally biased region" description="Polar residues" evidence="1">
    <location>
        <begin position="55"/>
        <end position="81"/>
    </location>
</feature>
<feature type="compositionally biased region" description="Low complexity" evidence="1">
    <location>
        <begin position="262"/>
        <end position="276"/>
    </location>
</feature>
<feature type="compositionally biased region" description="Polar residues" evidence="1">
    <location>
        <begin position="130"/>
        <end position="147"/>
    </location>
</feature>
<feature type="region of interest" description="Disordered" evidence="1">
    <location>
        <begin position="1595"/>
        <end position="1618"/>
    </location>
</feature>
<feature type="compositionally biased region" description="Polar residues" evidence="1">
    <location>
        <begin position="1469"/>
        <end position="1485"/>
    </location>
</feature>
<feature type="region of interest" description="Disordered" evidence="1">
    <location>
        <begin position="329"/>
        <end position="383"/>
    </location>
</feature>
<dbReference type="PANTHER" id="PTHR46689:SF1">
    <property type="entry name" value="PHOD-LIKE PHOSPHATASE DOMAIN-CONTAINING PROTEIN"/>
    <property type="match status" value="1"/>
</dbReference>
<feature type="compositionally biased region" description="Low complexity" evidence="1">
    <location>
        <begin position="359"/>
        <end position="372"/>
    </location>
</feature>
<sequence length="1784" mass="196590">MTSNTPYWGHLPDPKAAQQAVSGRLLPDSSLMPAAHRPSLDTAAQPQPEPKPNRVSVQTTNTDAPTESTTSPFVSPISSNFPDYGLALRPPSLPYGVNQHPPHLPPQETADQTPRRGRRNNHSHDEYTRRSISGGSQEPYGTSNTASPLPAAPDVPKGPHLGDKRPYGNAPHYAYPPKTTYATPQTPRTARRPDLSLVTDPMDLDRSEQYYTTASATTLNTAQAGDNQPQVAHRSVEARSTSSRARRSSVSASARPPVAGRQQSSATTSTYASEAQNLQRRVSTGGNHTDGHKKLDAIRSPLQKLELTLDSITKEEKRARVAAAEQIARERAESASQKQQQYSQQSRPQLQPLVRSAPQHRTQPQSQHQLQQKPPPQQQQVRFREQAVPIGEGDPRPLLQPEMSPVEESYIPVAAHRGPLSQNPPNHLPLPPPDSEKPHNRQGHGVPSISAAPSRGPGPSIPQRNLSFRERAAQNDIRFPRTEDSPLASPDQPAATVVPHRRNSGQSAKLKKDPPGDPWYNRRIDAEKKYSVVQPRSQPTSSNVPGTDTHTPQQPRVPKQDNASFPPGTGAAKLLKSPHGKHVPDAFASPGPSFPVSPAVNSVQVDDGRNNKPVRIPDEASVAGAVSAASARAIAAPPSRRAARFENSDHGGTSEPRDGGALNSTEQRHFDDPHQHRLSNMLYHPRKNLQPGQGTYNPPVYLDEWKKGNVGTLMGDLLDLTKEPSSPPVDKVNNKAWWETRGGRRDSTSTRPRRAEAFDGEYDMANGPSRFKPPLHLVCGPLLRYCGIRKERSSNRGARNGVVNGNSEHDIWRGSVMIVTRDTDSSYDIKPTLRLFIQPLELLPPPPSEVQGVLPPEYIDPLVGHPKLGRNGETLYVRPVEHLEEAKDLSRDETDSGLFEKTKSAGNSSGPKSSIVDPPGSFAARLKKTEIDGETTGKFKDVRGFRLHAERGVTFWRFNIEVELVNHQQRIAYRINRGPSTGFWVPAKDRSMHIMFHTCNGFSLSVDSDQFSGPDPLWRDVLNTHQTQPFHVMIGGGDQLYNDAVMQQTTLFQDWLMIRNPITKSNALFTPDMQNELEGFYLARYSMWFSQGLFSLANSQIPMVNMYDDHDIIDGYGSYPHHFMNSPVFSGIGNVAFKYYMLFQHQSVIGETEESEPSWILGSNPGPYINEVSHSLFMHLGTKVALLAVDCRTERTRDEVLHEETWKRIIDRCYAEIEKGKTEHLLVLLGVPIAYPRLVWLENILTSRLMEPIKALGKTGIFGNFLNHFDGGVEVLDDLDDHWTSRDHKDERKVVVEDLQDLAADKSVRVTIISGDVHLAAIGQFYSNPKQGLVKHKDFRYMPNVISSAIANAPPPDILADILNKRNKVHHFDRETDEDMIPLFAHGVEGKPRNNKRLLPHRNWCSIQPYAPGATPASTPNRSAYDVTSAHTTSGKNGKTVTGNSLRRRTPHLGSDPTRPPLSGGILRTLSQGYGSSDFSRRSNGSGTGARRSFSLSRDLRPATLFRRLSNRSQYRRRPDDGGINGSWGPDSAEALPQQQYREHREQEQQQGGSAAPFKVSIGHDIGQERNPNSQGRGHSETVAGARQETTIAAAGHASDGQSVTSSEENDFATTGSGVVPARIRGGAGSSSDLAIGAHSFAEFQNGDENYFSVKRLPTCSRTEPGAQVSRSLDTMGSNETQDPPPRLFYRTPTGLTSKQMKRAQDFEVNLEGGLDIRLNVEVSPRDPAGITVPYRLVVPRLWYTYEGEDAAAAVAAASGGTSGSTSIKRLFSRRKKTPAVDEA</sequence>
<feature type="region of interest" description="Disordered" evidence="1">
    <location>
        <begin position="1662"/>
        <end position="1688"/>
    </location>
</feature>
<feature type="region of interest" description="Disordered" evidence="1">
    <location>
        <begin position="1564"/>
        <end position="1583"/>
    </location>
</feature>
<feature type="compositionally biased region" description="Polar residues" evidence="1">
    <location>
        <begin position="1600"/>
        <end position="1617"/>
    </location>
</feature>
<evidence type="ECO:0000313" key="4">
    <source>
        <dbReference type="Proteomes" id="UP000076874"/>
    </source>
</evidence>
<dbReference type="InterPro" id="IPR038607">
    <property type="entry name" value="PhoD-like_sf"/>
</dbReference>
<dbReference type="OrthoDB" id="9999821at2759"/>
<feature type="region of interest" description="Disordered" evidence="1">
    <location>
        <begin position="1413"/>
        <end position="1496"/>
    </location>
</feature>
<feature type="compositionally biased region" description="Low complexity" evidence="1">
    <location>
        <begin position="334"/>
        <end position="351"/>
    </location>
</feature>
<name>A0A167WGA9_9HYPO</name>
<reference evidence="3 4" key="1">
    <citation type="journal article" date="2016" name="Genome Biol. Evol.">
        <title>Divergent and convergent evolution of fungal pathogenicity.</title>
        <authorList>
            <person name="Shang Y."/>
            <person name="Xiao G."/>
            <person name="Zheng P."/>
            <person name="Cen K."/>
            <person name="Zhan S."/>
            <person name="Wang C."/>
        </authorList>
    </citation>
    <scope>NUCLEOTIDE SEQUENCE [LARGE SCALE GENOMIC DNA]</scope>
    <source>
        <strain evidence="3 4">RCEF 264</strain>
    </source>
</reference>
<proteinExistence type="predicted"/>
<feature type="domain" description="PhoD-like phosphatase" evidence="2">
    <location>
        <begin position="988"/>
        <end position="1245"/>
    </location>
</feature>
<dbReference type="InterPro" id="IPR018946">
    <property type="entry name" value="PhoD-like_MPP"/>
</dbReference>
<dbReference type="PANTHER" id="PTHR46689">
    <property type="entry name" value="MEMBRANE PROTEIN, PUTATIVE-RELATED"/>
    <property type="match status" value="1"/>
</dbReference>
<feature type="compositionally biased region" description="Low complexity" evidence="1">
    <location>
        <begin position="238"/>
        <end position="255"/>
    </location>
</feature>
<dbReference type="Proteomes" id="UP000076874">
    <property type="component" value="Unassembled WGS sequence"/>
</dbReference>
<feature type="region of interest" description="Disordered" evidence="1">
    <location>
        <begin position="479"/>
        <end position="616"/>
    </location>
</feature>
<dbReference type="Pfam" id="PF19050">
    <property type="entry name" value="PhoD_2"/>
    <property type="match status" value="2"/>
</dbReference>
<evidence type="ECO:0000259" key="2">
    <source>
        <dbReference type="Pfam" id="PF19050"/>
    </source>
</evidence>
<feature type="compositionally biased region" description="Polar residues" evidence="1">
    <location>
        <begin position="217"/>
        <end position="230"/>
    </location>
</feature>
<dbReference type="STRING" id="1081102.A0A167WGA9"/>
<evidence type="ECO:0000313" key="3">
    <source>
        <dbReference type="EMBL" id="OAA63754.1"/>
    </source>
</evidence>
<comment type="caution">
    <text evidence="3">The sequence shown here is derived from an EMBL/GenBank/DDBJ whole genome shotgun (WGS) entry which is preliminary data.</text>
</comment>
<dbReference type="InterPro" id="IPR043904">
    <property type="entry name" value="PhoD_2-like"/>
</dbReference>
<accession>A0A167WGA9</accession>
<dbReference type="CDD" id="cd07389">
    <property type="entry name" value="MPP_PhoD"/>
    <property type="match status" value="1"/>
</dbReference>
<feature type="compositionally biased region" description="Polar residues" evidence="1">
    <location>
        <begin position="1429"/>
        <end position="1445"/>
    </location>
</feature>
<feature type="compositionally biased region" description="Basic and acidic residues" evidence="1">
    <location>
        <begin position="510"/>
        <end position="530"/>
    </location>
</feature>
<feature type="region of interest" description="Disordered" evidence="1">
    <location>
        <begin position="886"/>
        <end position="920"/>
    </location>
</feature>
<feature type="compositionally biased region" description="Polar residues" evidence="1">
    <location>
        <begin position="534"/>
        <end position="554"/>
    </location>
</feature>
<feature type="compositionally biased region" description="Polar residues" evidence="1">
    <location>
        <begin position="1669"/>
        <end position="1682"/>
    </location>
</feature>
<gene>
    <name evidence="3" type="ORF">SPI_03917</name>
</gene>
<organism evidence="3 4">
    <name type="scientific">Niveomyces insectorum RCEF 264</name>
    <dbReference type="NCBI Taxonomy" id="1081102"/>
    <lineage>
        <taxon>Eukaryota</taxon>
        <taxon>Fungi</taxon>
        <taxon>Dikarya</taxon>
        <taxon>Ascomycota</taxon>
        <taxon>Pezizomycotina</taxon>
        <taxon>Sordariomycetes</taxon>
        <taxon>Hypocreomycetidae</taxon>
        <taxon>Hypocreales</taxon>
        <taxon>Cordycipitaceae</taxon>
        <taxon>Niveomyces</taxon>
    </lineage>
</organism>
<dbReference type="EMBL" id="AZHD01000005">
    <property type="protein sequence ID" value="OAA63754.1"/>
    <property type="molecule type" value="Genomic_DNA"/>
</dbReference>
<feature type="compositionally biased region" description="Basic and acidic residues" evidence="1">
    <location>
        <begin position="606"/>
        <end position="616"/>
    </location>
</feature>
<feature type="region of interest" description="Disordered" evidence="1">
    <location>
        <begin position="217"/>
        <end position="297"/>
    </location>
</feature>
<feature type="compositionally biased region" description="Polar residues" evidence="1">
    <location>
        <begin position="277"/>
        <end position="287"/>
    </location>
</feature>
<feature type="region of interest" description="Disordered" evidence="1">
    <location>
        <begin position="633"/>
        <end position="668"/>
    </location>
</feature>
<dbReference type="GO" id="GO:0016020">
    <property type="term" value="C:membrane"/>
    <property type="evidence" value="ECO:0007669"/>
    <property type="project" value="TreeGrafter"/>
</dbReference>
<dbReference type="Gene3D" id="3.60.21.70">
    <property type="entry name" value="PhoD-like phosphatase"/>
    <property type="match status" value="1"/>
</dbReference>
<protein>
    <recommendedName>
        <fullName evidence="2">PhoD-like phosphatase domain-containing protein</fullName>
    </recommendedName>
</protein>
<feature type="region of interest" description="Disordered" evidence="1">
    <location>
        <begin position="1510"/>
        <end position="1558"/>
    </location>
</feature>
<feature type="region of interest" description="Disordered" evidence="1">
    <location>
        <begin position="416"/>
        <end position="465"/>
    </location>
</feature>
<keyword evidence="4" id="KW-1185">Reference proteome</keyword>
<evidence type="ECO:0000256" key="1">
    <source>
        <dbReference type="SAM" id="MobiDB-lite"/>
    </source>
</evidence>